<evidence type="ECO:0000313" key="3">
    <source>
        <dbReference type="Proteomes" id="UP001497644"/>
    </source>
</evidence>
<accession>A0AAV2N093</accession>
<reference evidence="2" key="1">
    <citation type="submission" date="2024-04" db="EMBL/GenBank/DDBJ databases">
        <authorList>
            <consortium name="Molecular Ecology Group"/>
        </authorList>
    </citation>
    <scope>NUCLEOTIDE SEQUENCE</scope>
</reference>
<proteinExistence type="predicted"/>
<evidence type="ECO:0000313" key="2">
    <source>
        <dbReference type="EMBL" id="CAL1672551.1"/>
    </source>
</evidence>
<feature type="region of interest" description="Disordered" evidence="1">
    <location>
        <begin position="1"/>
        <end position="20"/>
    </location>
</feature>
<organism evidence="2 3">
    <name type="scientific">Lasius platythorax</name>
    <dbReference type="NCBI Taxonomy" id="488582"/>
    <lineage>
        <taxon>Eukaryota</taxon>
        <taxon>Metazoa</taxon>
        <taxon>Ecdysozoa</taxon>
        <taxon>Arthropoda</taxon>
        <taxon>Hexapoda</taxon>
        <taxon>Insecta</taxon>
        <taxon>Pterygota</taxon>
        <taxon>Neoptera</taxon>
        <taxon>Endopterygota</taxon>
        <taxon>Hymenoptera</taxon>
        <taxon>Apocrita</taxon>
        <taxon>Aculeata</taxon>
        <taxon>Formicoidea</taxon>
        <taxon>Formicidae</taxon>
        <taxon>Formicinae</taxon>
        <taxon>Lasius</taxon>
        <taxon>Lasius</taxon>
    </lineage>
</organism>
<comment type="caution">
    <text evidence="2">The sequence shown here is derived from an EMBL/GenBank/DDBJ whole genome shotgun (WGS) entry which is preliminary data.</text>
</comment>
<feature type="compositionally biased region" description="Polar residues" evidence="1">
    <location>
        <begin position="54"/>
        <end position="67"/>
    </location>
</feature>
<dbReference type="EMBL" id="CAXIPU020000666">
    <property type="protein sequence ID" value="CAL1672551.1"/>
    <property type="molecule type" value="Genomic_DNA"/>
</dbReference>
<gene>
    <name evidence="2" type="ORF">LPLAT_LOCUS8354</name>
</gene>
<feature type="region of interest" description="Disordered" evidence="1">
    <location>
        <begin position="54"/>
        <end position="82"/>
    </location>
</feature>
<dbReference type="AlphaFoldDB" id="A0AAV2N093"/>
<protein>
    <submittedName>
        <fullName evidence="2">Uncharacterized protein</fullName>
    </submittedName>
</protein>
<name>A0AAV2N093_9HYME</name>
<keyword evidence="3" id="KW-1185">Reference proteome</keyword>
<evidence type="ECO:0000256" key="1">
    <source>
        <dbReference type="SAM" id="MobiDB-lite"/>
    </source>
</evidence>
<sequence length="82" mass="8974">MMAQPVERSVSSDAINPARPDVNALSIAMDVLKARKLSERLATSDSPEIISTQDSIRTVSTRQAVSDSSEKTTRECCDFDQD</sequence>
<dbReference type="Proteomes" id="UP001497644">
    <property type="component" value="Unassembled WGS sequence"/>
</dbReference>
<feature type="compositionally biased region" description="Basic and acidic residues" evidence="1">
    <location>
        <begin position="68"/>
        <end position="82"/>
    </location>
</feature>